<evidence type="ECO:0000259" key="1">
    <source>
        <dbReference type="Pfam" id="PF10544"/>
    </source>
</evidence>
<evidence type="ECO:0000313" key="3">
    <source>
        <dbReference type="Proteomes" id="UP000789405"/>
    </source>
</evidence>
<reference evidence="2" key="1">
    <citation type="submission" date="2021-06" db="EMBL/GenBank/DDBJ databases">
        <authorList>
            <person name="Kallberg Y."/>
            <person name="Tangrot J."/>
            <person name="Rosling A."/>
        </authorList>
    </citation>
    <scope>NUCLEOTIDE SEQUENCE</scope>
    <source>
        <strain evidence="2">MA453B</strain>
    </source>
</reference>
<dbReference type="Pfam" id="PF10544">
    <property type="entry name" value="T5orf172"/>
    <property type="match status" value="1"/>
</dbReference>
<sequence>VNKEKNSDCLYKIRRTKNIEHRLEQWQKKYNYKVELVKALPESKKYKYTHCMERLIHLELEVC</sequence>
<dbReference type="InterPro" id="IPR018306">
    <property type="entry name" value="Phage_T5_Orf172_DNA-bd"/>
</dbReference>
<name>A0A9N9K826_9GLOM</name>
<feature type="non-terminal residue" evidence="2">
    <location>
        <position position="1"/>
    </location>
</feature>
<proteinExistence type="predicted"/>
<dbReference type="Proteomes" id="UP000789405">
    <property type="component" value="Unassembled WGS sequence"/>
</dbReference>
<dbReference type="OrthoDB" id="2417614at2759"/>
<organism evidence="2 3">
    <name type="scientific">Dentiscutata erythropus</name>
    <dbReference type="NCBI Taxonomy" id="1348616"/>
    <lineage>
        <taxon>Eukaryota</taxon>
        <taxon>Fungi</taxon>
        <taxon>Fungi incertae sedis</taxon>
        <taxon>Mucoromycota</taxon>
        <taxon>Glomeromycotina</taxon>
        <taxon>Glomeromycetes</taxon>
        <taxon>Diversisporales</taxon>
        <taxon>Gigasporaceae</taxon>
        <taxon>Dentiscutata</taxon>
    </lineage>
</organism>
<dbReference type="EMBL" id="CAJVPY010053910">
    <property type="protein sequence ID" value="CAG8816446.1"/>
    <property type="molecule type" value="Genomic_DNA"/>
</dbReference>
<feature type="domain" description="Bacteriophage T5 Orf172 DNA-binding" evidence="1">
    <location>
        <begin position="5"/>
        <end position="61"/>
    </location>
</feature>
<accession>A0A9N9K826</accession>
<comment type="caution">
    <text evidence="2">The sequence shown here is derived from an EMBL/GenBank/DDBJ whole genome shotgun (WGS) entry which is preliminary data.</text>
</comment>
<keyword evidence="3" id="KW-1185">Reference proteome</keyword>
<dbReference type="AlphaFoldDB" id="A0A9N9K826"/>
<protein>
    <submittedName>
        <fullName evidence="2">11149_t:CDS:1</fullName>
    </submittedName>
</protein>
<gene>
    <name evidence="2" type="ORF">DERYTH_LOCUS26283</name>
</gene>
<evidence type="ECO:0000313" key="2">
    <source>
        <dbReference type="EMBL" id="CAG8816446.1"/>
    </source>
</evidence>